<dbReference type="EMBL" id="PNYA01000019">
    <property type="protein sequence ID" value="PMS17488.1"/>
    <property type="molecule type" value="Genomic_DNA"/>
</dbReference>
<reference evidence="1 2" key="1">
    <citation type="submission" date="2018-01" db="EMBL/GenBank/DDBJ databases">
        <title>Whole genome analyses suggest that Burkholderia sensu lato contains two further novel genera in the rhizoxinica-symbiotica group Mycetohabitans gen. nov., and Trinickia gen. nov.: implications for the evolution of diazotrophy and nodulation in the Burkholderiaceae.</title>
        <authorList>
            <person name="Estrada-de los Santos P."/>
            <person name="Palmer M."/>
            <person name="Chavez-Ramirez B."/>
            <person name="Beukes C."/>
            <person name="Steenkamp E.T."/>
            <person name="Hirsch A.M."/>
            <person name="Manyaka P."/>
            <person name="Maluk M."/>
            <person name="Lafos M."/>
            <person name="Crook M."/>
            <person name="Gross E."/>
            <person name="Simon M.F."/>
            <person name="Bueno dos Reis Junior F."/>
            <person name="Poole P.S."/>
            <person name="Venter S.N."/>
            <person name="James E.K."/>
        </authorList>
    </citation>
    <scope>NUCLEOTIDE SEQUENCE [LARGE SCALE GENOMIC DNA]</scope>
    <source>
        <strain evidence="1 2">GIMN1.004</strain>
    </source>
</reference>
<protein>
    <submittedName>
        <fullName evidence="1">Uncharacterized protein</fullName>
    </submittedName>
</protein>
<gene>
    <name evidence="1" type="ORF">C0Z18_20615</name>
</gene>
<comment type="caution">
    <text evidence="1">The sequence shown here is derived from an EMBL/GenBank/DDBJ whole genome shotgun (WGS) entry which is preliminary data.</text>
</comment>
<organism evidence="1 2">
    <name type="scientific">Trinickia dabaoshanensis</name>
    <dbReference type="NCBI Taxonomy" id="564714"/>
    <lineage>
        <taxon>Bacteria</taxon>
        <taxon>Pseudomonadati</taxon>
        <taxon>Pseudomonadota</taxon>
        <taxon>Betaproteobacteria</taxon>
        <taxon>Burkholderiales</taxon>
        <taxon>Burkholderiaceae</taxon>
        <taxon>Trinickia</taxon>
    </lineage>
</organism>
<evidence type="ECO:0000313" key="1">
    <source>
        <dbReference type="EMBL" id="PMS17488.1"/>
    </source>
</evidence>
<evidence type="ECO:0000313" key="2">
    <source>
        <dbReference type="Proteomes" id="UP000235616"/>
    </source>
</evidence>
<dbReference type="Proteomes" id="UP000235616">
    <property type="component" value="Unassembled WGS sequence"/>
</dbReference>
<proteinExistence type="predicted"/>
<name>A0A2N7VK18_9BURK</name>
<dbReference type="AlphaFoldDB" id="A0A2N7VK18"/>
<sequence length="212" mass="22799">MREADIHLLLSAPDGLADLLSKFDSAETAGIIESLAGHLDVATQIDAIGFIDQLTVHCADDEGTERTSIRSLSRAVAALVARCMQFVDEEDAEIIIEFVSSAPLIYGFDLLCNVGPAHGLVRGSTAKKLGRAKRHIAYGKAIEHAIEVWRQRAKRVIESGYVMEEGDLFVFLDGLARLGAGATDADALAALGEFCSEVPGGFAHFLERARKC</sequence>
<accession>A0A2N7VK18</accession>
<keyword evidence="2" id="KW-1185">Reference proteome</keyword>